<dbReference type="InterPro" id="IPR017871">
    <property type="entry name" value="ABC_transporter-like_CS"/>
</dbReference>
<comment type="similarity">
    <text evidence="9">Belongs to the ABC transporter superfamily. HrtA family.</text>
</comment>
<sequence>MLQFEDVTKSFKDGNKTIEAVKSTNFNIDEGDIVALVGPSGSGKSTFLTMAGALQTPTTGRILINQQDITTMRQKQLAKVRMSDIGFILQATNLVPFLTVKQQFTLLKKKKKNVMNDEDYHQLMTQLGLVELGNKLPSELSGGQRQRVAIAKALYTNPSIILADEPTASLDTENAIEVVKILRDQAKKRNKACIIVTHDERLKKYCDKSYHMQDGQLQLEQ</sequence>
<evidence type="ECO:0000256" key="7">
    <source>
        <dbReference type="ARBA" id="ARBA00022967"/>
    </source>
</evidence>
<keyword evidence="4" id="KW-1003">Cell membrane</keyword>
<evidence type="ECO:0000256" key="1">
    <source>
        <dbReference type="ARBA" id="ARBA00004202"/>
    </source>
</evidence>
<evidence type="ECO:0000256" key="3">
    <source>
        <dbReference type="ARBA" id="ARBA00022448"/>
    </source>
</evidence>
<evidence type="ECO:0000256" key="2">
    <source>
        <dbReference type="ARBA" id="ARBA00011131"/>
    </source>
</evidence>
<dbReference type="SMART" id="SM00382">
    <property type="entry name" value="AAA"/>
    <property type="match status" value="1"/>
</dbReference>
<evidence type="ECO:0000256" key="10">
    <source>
        <dbReference type="ARBA" id="ARBA00024432"/>
    </source>
</evidence>
<dbReference type="Pfam" id="PF00005">
    <property type="entry name" value="ABC_tran"/>
    <property type="match status" value="1"/>
</dbReference>
<gene>
    <name evidence="13" type="ORF">SS7213T_09769</name>
</gene>
<keyword evidence="3" id="KW-0813">Transport</keyword>
<dbReference type="Proteomes" id="UP000005413">
    <property type="component" value="Unassembled WGS sequence"/>
</dbReference>
<dbReference type="GO" id="GO:0016887">
    <property type="term" value="F:ATP hydrolysis activity"/>
    <property type="evidence" value="ECO:0007669"/>
    <property type="project" value="InterPro"/>
</dbReference>
<dbReference type="PANTHER" id="PTHR24220">
    <property type="entry name" value="IMPORT ATP-BINDING PROTEIN"/>
    <property type="match status" value="1"/>
</dbReference>
<dbReference type="InterPro" id="IPR003439">
    <property type="entry name" value="ABC_transporter-like_ATP-bd"/>
</dbReference>
<evidence type="ECO:0000256" key="5">
    <source>
        <dbReference type="ARBA" id="ARBA00022741"/>
    </source>
</evidence>
<evidence type="ECO:0000259" key="12">
    <source>
        <dbReference type="PROSITE" id="PS50893"/>
    </source>
</evidence>
<dbReference type="InterPro" id="IPR027417">
    <property type="entry name" value="P-loop_NTPase"/>
</dbReference>
<name>G5JKE2_9STAP</name>
<keyword evidence="6 13" id="KW-0067">ATP-binding</keyword>
<dbReference type="SUPFAM" id="SSF52540">
    <property type="entry name" value="P-loop containing nucleoside triphosphate hydrolases"/>
    <property type="match status" value="1"/>
</dbReference>
<dbReference type="EMBL" id="AEUN01000482">
    <property type="protein sequence ID" value="EHJ07340.1"/>
    <property type="molecule type" value="Genomic_DNA"/>
</dbReference>
<dbReference type="CDD" id="cd03255">
    <property type="entry name" value="ABC_MJ0796_LolCDE_FtsE"/>
    <property type="match status" value="1"/>
</dbReference>
<dbReference type="Gene3D" id="3.40.50.300">
    <property type="entry name" value="P-loop containing nucleotide triphosphate hydrolases"/>
    <property type="match status" value="1"/>
</dbReference>
<dbReference type="OrthoDB" id="9791546at2"/>
<evidence type="ECO:0000313" key="14">
    <source>
        <dbReference type="Proteomes" id="UP000005413"/>
    </source>
</evidence>
<keyword evidence="5" id="KW-0547">Nucleotide-binding</keyword>
<dbReference type="PATRIC" id="fig|911238.3.peg.1704"/>
<organism evidence="13 14">
    <name type="scientific">Staphylococcus simiae CCM 7213 = CCUG 51256</name>
    <dbReference type="NCBI Taxonomy" id="911238"/>
    <lineage>
        <taxon>Bacteria</taxon>
        <taxon>Bacillati</taxon>
        <taxon>Bacillota</taxon>
        <taxon>Bacilli</taxon>
        <taxon>Bacillales</taxon>
        <taxon>Staphylococcaceae</taxon>
        <taxon>Staphylococcus</taxon>
    </lineage>
</organism>
<feature type="domain" description="ABC transporter" evidence="12">
    <location>
        <begin position="2"/>
        <end position="221"/>
    </location>
</feature>
<evidence type="ECO:0000256" key="9">
    <source>
        <dbReference type="ARBA" id="ARBA00024359"/>
    </source>
</evidence>
<comment type="subunit">
    <text evidence="2">The complex is composed of two ATP-binding proteins (HrtA), two transmembrane proteins (HrtB) and a solute-binding protein.</text>
</comment>
<dbReference type="InterPro" id="IPR015854">
    <property type="entry name" value="ABC_transpr_LolD-like"/>
</dbReference>
<reference evidence="13 14" key="1">
    <citation type="journal article" date="2012" name="BMC Genomics">
        <title>Comparative genomic analysis of the genus Staphylococcus including Staphylococcus aureus and its newly described sister species Staphylococcus simiae.</title>
        <authorList>
            <person name="Suzuki H."/>
            <person name="Lefebure T."/>
            <person name="Pavinski Bitar P."/>
            <person name="Stanhope M.J."/>
        </authorList>
    </citation>
    <scope>NUCLEOTIDE SEQUENCE [LARGE SCALE GENOMIC DNA]</scope>
    <source>
        <strain evidence="13 14">CCM 7213</strain>
    </source>
</reference>
<evidence type="ECO:0000256" key="8">
    <source>
        <dbReference type="ARBA" id="ARBA00023136"/>
    </source>
</evidence>
<evidence type="ECO:0000256" key="6">
    <source>
        <dbReference type="ARBA" id="ARBA00022840"/>
    </source>
</evidence>
<evidence type="ECO:0000313" key="13">
    <source>
        <dbReference type="EMBL" id="EHJ07340.1"/>
    </source>
</evidence>
<comment type="subcellular location">
    <subcellularLocation>
        <location evidence="1">Cell membrane</location>
        <topology evidence="1">Peripheral membrane protein</topology>
    </subcellularLocation>
</comment>
<comment type="caution">
    <text evidence="13">The sequence shown here is derived from an EMBL/GenBank/DDBJ whole genome shotgun (WGS) entry which is preliminary data.</text>
</comment>
<dbReference type="InterPro" id="IPR017911">
    <property type="entry name" value="MacB-like_ATP-bd"/>
</dbReference>
<keyword evidence="7" id="KW-1278">Translocase</keyword>
<dbReference type="PROSITE" id="PS50893">
    <property type="entry name" value="ABC_TRANSPORTER_2"/>
    <property type="match status" value="1"/>
</dbReference>
<protein>
    <recommendedName>
        <fullName evidence="10">Putative hemin import ATP-binding protein HrtA</fullName>
    </recommendedName>
</protein>
<dbReference type="PROSITE" id="PS00211">
    <property type="entry name" value="ABC_TRANSPORTER_1"/>
    <property type="match status" value="1"/>
</dbReference>
<evidence type="ECO:0000256" key="11">
    <source>
        <dbReference type="ARBA" id="ARBA00024721"/>
    </source>
</evidence>
<dbReference type="InterPro" id="IPR003593">
    <property type="entry name" value="AAA+_ATPase"/>
</dbReference>
<evidence type="ECO:0000256" key="4">
    <source>
        <dbReference type="ARBA" id="ARBA00022475"/>
    </source>
</evidence>
<accession>G5JKE2</accession>
<dbReference type="PANTHER" id="PTHR24220:SF666">
    <property type="entry name" value="HEMIN IMPORT ATP-BINDING PROTEIN HRTA-RELATED"/>
    <property type="match status" value="1"/>
</dbReference>
<dbReference type="GO" id="GO:0022857">
    <property type="term" value="F:transmembrane transporter activity"/>
    <property type="evidence" value="ECO:0007669"/>
    <property type="project" value="TreeGrafter"/>
</dbReference>
<dbReference type="AlphaFoldDB" id="G5JKE2"/>
<proteinExistence type="inferred from homology"/>
<comment type="function">
    <text evidence="11">Part of the ABC transporter complex hrt involved in hemin import. Responsible for energy coupling to the transport system.</text>
</comment>
<dbReference type="GO" id="GO:0005524">
    <property type="term" value="F:ATP binding"/>
    <property type="evidence" value="ECO:0007669"/>
    <property type="project" value="UniProtKB-KW"/>
</dbReference>
<dbReference type="GO" id="GO:0005886">
    <property type="term" value="C:plasma membrane"/>
    <property type="evidence" value="ECO:0007669"/>
    <property type="project" value="UniProtKB-SubCell"/>
</dbReference>
<keyword evidence="8" id="KW-0472">Membrane</keyword>
<dbReference type="RefSeq" id="WP_002464644.1">
    <property type="nucleotide sequence ID" value="NZ_AEUN01000482.1"/>
</dbReference>
<keyword evidence="14" id="KW-1185">Reference proteome</keyword>